<dbReference type="Pfam" id="PF13692">
    <property type="entry name" value="Glyco_trans_1_4"/>
    <property type="match status" value="1"/>
</dbReference>
<dbReference type="Pfam" id="PF13439">
    <property type="entry name" value="Glyco_transf_4"/>
    <property type="match status" value="1"/>
</dbReference>
<comment type="caution">
    <text evidence="2">The sequence shown here is derived from an EMBL/GenBank/DDBJ whole genome shotgun (WGS) entry which is preliminary data.</text>
</comment>
<dbReference type="Gene3D" id="3.40.50.2000">
    <property type="entry name" value="Glycogen Phosphorylase B"/>
    <property type="match status" value="2"/>
</dbReference>
<dbReference type="PANTHER" id="PTHR45947:SF3">
    <property type="entry name" value="SULFOQUINOVOSYL TRANSFERASE SQD2"/>
    <property type="match status" value="1"/>
</dbReference>
<keyword evidence="3" id="KW-1185">Reference proteome</keyword>
<protein>
    <submittedName>
        <fullName evidence="2">Glycosyltransferase family 4 protein</fullName>
    </submittedName>
</protein>
<dbReference type="EMBL" id="SSOB01000036">
    <property type="protein sequence ID" value="THF74908.1"/>
    <property type="molecule type" value="Genomic_DNA"/>
</dbReference>
<dbReference type="PANTHER" id="PTHR45947">
    <property type="entry name" value="SULFOQUINOVOSYL TRANSFERASE SQD2"/>
    <property type="match status" value="1"/>
</dbReference>
<evidence type="ECO:0000313" key="2">
    <source>
        <dbReference type="EMBL" id="THF74908.1"/>
    </source>
</evidence>
<organism evidence="2 3">
    <name type="scientific">Cohnella fermenti</name>
    <dbReference type="NCBI Taxonomy" id="2565925"/>
    <lineage>
        <taxon>Bacteria</taxon>
        <taxon>Bacillati</taxon>
        <taxon>Bacillota</taxon>
        <taxon>Bacilli</taxon>
        <taxon>Bacillales</taxon>
        <taxon>Paenibacillaceae</taxon>
        <taxon>Cohnella</taxon>
    </lineage>
</organism>
<dbReference type="AlphaFoldDB" id="A0A4S4BQM4"/>
<gene>
    <name evidence="2" type="ORF">E6C55_23450</name>
</gene>
<dbReference type="SUPFAM" id="SSF53756">
    <property type="entry name" value="UDP-Glycosyltransferase/glycogen phosphorylase"/>
    <property type="match status" value="1"/>
</dbReference>
<dbReference type="Proteomes" id="UP000310636">
    <property type="component" value="Unassembled WGS sequence"/>
</dbReference>
<dbReference type="InterPro" id="IPR050194">
    <property type="entry name" value="Glycosyltransferase_grp1"/>
</dbReference>
<feature type="domain" description="Glycosyltransferase subfamily 4-like N-terminal" evidence="1">
    <location>
        <begin position="48"/>
        <end position="251"/>
    </location>
</feature>
<evidence type="ECO:0000259" key="1">
    <source>
        <dbReference type="Pfam" id="PF13439"/>
    </source>
</evidence>
<evidence type="ECO:0000313" key="3">
    <source>
        <dbReference type="Proteomes" id="UP000310636"/>
    </source>
</evidence>
<dbReference type="InterPro" id="IPR028098">
    <property type="entry name" value="Glyco_trans_4-like_N"/>
</dbReference>
<proteinExistence type="predicted"/>
<dbReference type="GO" id="GO:0016757">
    <property type="term" value="F:glycosyltransferase activity"/>
    <property type="evidence" value="ECO:0007669"/>
    <property type="project" value="TreeGrafter"/>
</dbReference>
<keyword evidence="2" id="KW-0808">Transferase</keyword>
<accession>A0A4S4BQM4</accession>
<reference evidence="2 3" key="1">
    <citation type="submission" date="2019-04" db="EMBL/GenBank/DDBJ databases">
        <title>Cohnella sp. nov. isolated from preserved vegetables.</title>
        <authorList>
            <person name="Lin S.-Y."/>
            <person name="Hung M.-H."/>
            <person name="Young C.-C."/>
        </authorList>
    </citation>
    <scope>NUCLEOTIDE SEQUENCE [LARGE SCALE GENOMIC DNA]</scope>
    <source>
        <strain evidence="2 3">CC-MHH1044</strain>
    </source>
</reference>
<dbReference type="CDD" id="cd03801">
    <property type="entry name" value="GT4_PimA-like"/>
    <property type="match status" value="1"/>
</dbReference>
<sequence>MGSGWPLSAERWTGIAPGERAGTIDRPGRERGNLVRIAWIGPMPNNGGGATGVGRSILQELSKNGIEVDCYFSGDKANIPDVLLKEKKLRYFCEKTSWSWNRWYSRNNYMAFVTGQYANLRCEMRLAKIMAEQHRIKPYDLVFQFSHIELHALRKYKKELPPIVLYPTVHHAAELRWHRREKHLAKGSESWATRMLVRLMLNLRASTQRRHVKSVDYIVSLSRNFAKELCEDYNMSPDKVNFFVPNPIDVDKFAPQPELRLSRQDKRVTFLFVSRISVRKGTEMMVELSRRLSDLAGQARILLVGNHSLWSDYRGLLKGLNTEVATYVSEISGSELQRLYHDVDSLIAPSHYEPFGLVVGEALASGLPVVASDKIGAAEGVDERVCRVFAAGDMDAMEATVRKLYAEIRAGRGDELSGIARQEAIRLFSREKVGADIIDIFERLVQKKPSITASRGTVYGVTN</sequence>
<dbReference type="OrthoDB" id="9803279at2"/>
<name>A0A4S4BQM4_9BACL</name>